<evidence type="ECO:0000256" key="3">
    <source>
        <dbReference type="ARBA" id="ARBA00023186"/>
    </source>
</evidence>
<dbReference type="AlphaFoldDB" id="C2ELX8"/>
<dbReference type="InterPro" id="IPR003593">
    <property type="entry name" value="AAA+_ATPase"/>
</dbReference>
<organism evidence="6 7">
    <name type="scientific">Lactobacillus ultunensis DSM 16047</name>
    <dbReference type="NCBI Taxonomy" id="525365"/>
    <lineage>
        <taxon>Bacteria</taxon>
        <taxon>Bacillati</taxon>
        <taxon>Bacillota</taxon>
        <taxon>Bacilli</taxon>
        <taxon>Lactobacillales</taxon>
        <taxon>Lactobacillaceae</taxon>
        <taxon>Lactobacillus</taxon>
    </lineage>
</organism>
<dbReference type="Gene3D" id="3.40.50.300">
    <property type="entry name" value="P-loop containing nucleotide triphosphate hydrolases"/>
    <property type="match status" value="2"/>
</dbReference>
<proteinExistence type="inferred from homology"/>
<accession>C2ELX8</accession>
<sequence>MLCQNCHKRPASIHLFTKVNGQSREIDLCQHCYQELKNQQGNLENMNNDNNEFFGDFDDLFNALNGNNNNAANNNNNRNIDPRMQMGGGNGGQGGRSLLDQYGTDLTELAKKGKIDPVIGRDKEIARVIEILNRRTKNNPVLIGEAGVGKTAVVEGLAQEIVDGSVPAKLQNKKIISLNVVSLVQGTGIRGQFEQRMEQLIKELQQRDDIILFIDEIHQIVGAGNAEGGMDAGNIIKPALARGELQLVGATTIKEYRDIEKDSALARRFQPVEVKEPSIDETIRILKGIQKRYEDYHHVHYTDDAIEAAAKLSARYIQDRFLPDKAIDLLDEAGSRMNLTIPYIDKEKMQERIDAAEQLKEEALKNEDYEKAAYYRDQIEKYEKMKDQKVDPDKSPIITSKIMNKIVEEKTGIPVGDIQKQEENQLQNLASDLKAHVIGQDKAVEKVARAIRRNRIGFNKSGRPIGSFLFVGPTGVGKTELAKQLAKQMFGSENAMIRFDMSEYMEQYSVSKLIGSAPGYVGYEEAGQLTEQVRHNPYSLILLDEIEKAHPDVLNLFLQILDDGRLTDSQGRTVSFKDTIIIMTSNAGQGIKNASVGFAAENEDEERESARKNMSQFFKPEFLNRLDDVIEFNELTKPDLLKIVDLMLKNTNDMVKDQGIHIDVTDAAKEKLVNDGFNPALGARPLRRTIQEEIEDKVADYKLDHTDSKNLKADVKDGQIVISDEDQQ</sequence>
<dbReference type="FunFam" id="3.40.50.300:FF:000010">
    <property type="entry name" value="Chaperone clpB 1, putative"/>
    <property type="match status" value="1"/>
</dbReference>
<evidence type="ECO:0000313" key="6">
    <source>
        <dbReference type="EMBL" id="EEJ72438.1"/>
    </source>
</evidence>
<dbReference type="PROSITE" id="PS50151">
    <property type="entry name" value="UVR"/>
    <property type="match status" value="1"/>
</dbReference>
<dbReference type="Pfam" id="PF10431">
    <property type="entry name" value="ClpB_D2-small"/>
    <property type="match status" value="1"/>
</dbReference>
<dbReference type="Proteomes" id="UP000005583">
    <property type="component" value="Unassembled WGS sequence"/>
</dbReference>
<dbReference type="InterPro" id="IPR028299">
    <property type="entry name" value="ClpA/B_CS2"/>
</dbReference>
<gene>
    <name evidence="6" type="primary">clpE</name>
    <name evidence="6" type="ORF">HMPREF0548_0674</name>
</gene>
<keyword evidence="3 4" id="KW-0143">Chaperone</keyword>
<dbReference type="InterPro" id="IPR018368">
    <property type="entry name" value="ClpA/B_CS1"/>
</dbReference>
<dbReference type="InterPro" id="IPR050130">
    <property type="entry name" value="ClpA_ClpB"/>
</dbReference>
<reference evidence="6 7" key="1">
    <citation type="submission" date="2009-01" db="EMBL/GenBank/DDBJ databases">
        <authorList>
            <person name="Qin X."/>
            <person name="Bachman B."/>
            <person name="Battles P."/>
            <person name="Bell A."/>
            <person name="Bess C."/>
            <person name="Bickham C."/>
            <person name="Chaboub L."/>
            <person name="Chen D."/>
            <person name="Coyle M."/>
            <person name="Deiros D.R."/>
            <person name="Dinh H."/>
            <person name="Forbes L."/>
            <person name="Fowler G."/>
            <person name="Francisco L."/>
            <person name="Fu Q."/>
            <person name="Gubbala S."/>
            <person name="Hale W."/>
            <person name="Han Y."/>
            <person name="Hemphill L."/>
            <person name="Highlander S.K."/>
            <person name="Hirani K."/>
            <person name="Hogues M."/>
            <person name="Jackson L."/>
            <person name="Jakkamsetti A."/>
            <person name="Javaid M."/>
            <person name="Jiang H."/>
            <person name="Korchina V."/>
            <person name="Kovar C."/>
            <person name="Lara F."/>
            <person name="Lee S."/>
            <person name="Mata R."/>
            <person name="Mathew T."/>
            <person name="Moen C."/>
            <person name="Morales K."/>
            <person name="Munidasa M."/>
            <person name="Nazareth L."/>
            <person name="Ngo R."/>
            <person name="Nguyen L."/>
            <person name="Okwuonu G."/>
            <person name="Ongeri F."/>
            <person name="Patil S."/>
            <person name="Petrosino J."/>
            <person name="Pham C."/>
            <person name="Pham P."/>
            <person name="Pu L.-L."/>
            <person name="Puazo M."/>
            <person name="Raj R."/>
            <person name="Reid J."/>
            <person name="Rouhana J."/>
            <person name="Saada N."/>
            <person name="Shang Y."/>
            <person name="Simmons D."/>
            <person name="Thornton R."/>
            <person name="Warren J."/>
            <person name="Weissenberger G."/>
            <person name="Zhang J."/>
            <person name="Zhang L."/>
            <person name="Zhou C."/>
            <person name="Zhu D."/>
            <person name="Muzny D."/>
            <person name="Worley K."/>
            <person name="Gibbs R."/>
        </authorList>
    </citation>
    <scope>NUCLEOTIDE SEQUENCE [LARGE SCALE GENOMIC DNA]</scope>
    <source>
        <strain evidence="6 7">DSM 16047</strain>
    </source>
</reference>
<evidence type="ECO:0000259" key="5">
    <source>
        <dbReference type="PROSITE" id="PS50151"/>
    </source>
</evidence>
<evidence type="ECO:0000256" key="1">
    <source>
        <dbReference type="ARBA" id="ARBA00022741"/>
    </source>
</evidence>
<dbReference type="FunFam" id="3.40.50.300:FF:000025">
    <property type="entry name" value="ATP-dependent Clp protease subunit"/>
    <property type="match status" value="1"/>
</dbReference>
<dbReference type="GO" id="GO:0005524">
    <property type="term" value="F:ATP binding"/>
    <property type="evidence" value="ECO:0007669"/>
    <property type="project" value="UniProtKB-KW"/>
</dbReference>
<keyword evidence="1 4" id="KW-0547">Nucleotide-binding</keyword>
<dbReference type="PRINTS" id="PR00300">
    <property type="entry name" value="CLPPROTEASEA"/>
</dbReference>
<dbReference type="GO" id="GO:0005737">
    <property type="term" value="C:cytoplasm"/>
    <property type="evidence" value="ECO:0007669"/>
    <property type="project" value="TreeGrafter"/>
</dbReference>
<dbReference type="PANTHER" id="PTHR11638:SF175">
    <property type="entry name" value="ATP-DEPENDENT CLP PROTEASE, ATP-BINDING SUBUNIT CLPC"/>
    <property type="match status" value="1"/>
</dbReference>
<dbReference type="SMART" id="SM00382">
    <property type="entry name" value="AAA"/>
    <property type="match status" value="2"/>
</dbReference>
<dbReference type="Pfam" id="PF07724">
    <property type="entry name" value="AAA_2"/>
    <property type="match status" value="1"/>
</dbReference>
<dbReference type="InterPro" id="IPR027417">
    <property type="entry name" value="P-loop_NTPase"/>
</dbReference>
<dbReference type="Pfam" id="PF00004">
    <property type="entry name" value="AAA"/>
    <property type="match status" value="1"/>
</dbReference>
<dbReference type="PANTHER" id="PTHR11638">
    <property type="entry name" value="ATP-DEPENDENT CLP PROTEASE"/>
    <property type="match status" value="1"/>
</dbReference>
<evidence type="ECO:0000313" key="7">
    <source>
        <dbReference type="Proteomes" id="UP000005583"/>
    </source>
</evidence>
<evidence type="ECO:0000256" key="2">
    <source>
        <dbReference type="ARBA" id="ARBA00022840"/>
    </source>
</evidence>
<dbReference type="InterPro" id="IPR001270">
    <property type="entry name" value="ClpA/B"/>
</dbReference>
<dbReference type="InterPro" id="IPR003959">
    <property type="entry name" value="ATPase_AAA_core"/>
</dbReference>
<keyword evidence="7" id="KW-1185">Reference proteome</keyword>
<dbReference type="RefSeq" id="WP_007125206.1">
    <property type="nucleotide sequence ID" value="NZ_AZFO01000005.1"/>
</dbReference>
<dbReference type="PROSITE" id="PS00871">
    <property type="entry name" value="CLPAB_2"/>
    <property type="match status" value="1"/>
</dbReference>
<dbReference type="EMBL" id="ACGU01000036">
    <property type="protein sequence ID" value="EEJ72438.1"/>
    <property type="molecule type" value="Genomic_DNA"/>
</dbReference>
<dbReference type="Pfam" id="PF17871">
    <property type="entry name" value="AAA_lid_9"/>
    <property type="match status" value="1"/>
</dbReference>
<dbReference type="OrthoDB" id="9803641at2"/>
<dbReference type="SMART" id="SM01086">
    <property type="entry name" value="ClpB_D2-small"/>
    <property type="match status" value="1"/>
</dbReference>
<dbReference type="Gene3D" id="4.10.860.10">
    <property type="entry name" value="UVR domain"/>
    <property type="match status" value="1"/>
</dbReference>
<feature type="domain" description="UVR" evidence="5">
    <location>
        <begin position="350"/>
        <end position="385"/>
    </location>
</feature>
<dbReference type="CDD" id="cd00009">
    <property type="entry name" value="AAA"/>
    <property type="match status" value="1"/>
</dbReference>
<dbReference type="STRING" id="525365.HMPREF0548_0674"/>
<dbReference type="SUPFAM" id="SSF52540">
    <property type="entry name" value="P-loop containing nucleoside triphosphate hydrolases"/>
    <property type="match status" value="2"/>
</dbReference>
<protein>
    <submittedName>
        <fullName evidence="6">ATPase family associated with various cellular activities (AAA)</fullName>
    </submittedName>
</protein>
<name>C2ELX8_9LACO</name>
<dbReference type="InterPro" id="IPR001943">
    <property type="entry name" value="UVR_dom"/>
</dbReference>
<dbReference type="GO" id="GO:0016887">
    <property type="term" value="F:ATP hydrolysis activity"/>
    <property type="evidence" value="ECO:0007669"/>
    <property type="project" value="InterPro"/>
</dbReference>
<dbReference type="Gene3D" id="1.10.8.60">
    <property type="match status" value="2"/>
</dbReference>
<dbReference type="PROSITE" id="PS00870">
    <property type="entry name" value="CLPAB_1"/>
    <property type="match status" value="1"/>
</dbReference>
<comment type="similarity">
    <text evidence="4">Belongs to the ClpA/ClpB family.</text>
</comment>
<keyword evidence="2 4" id="KW-0067">ATP-binding</keyword>
<evidence type="ECO:0000256" key="4">
    <source>
        <dbReference type="RuleBase" id="RU004432"/>
    </source>
</evidence>
<dbReference type="GO" id="GO:0034605">
    <property type="term" value="P:cellular response to heat"/>
    <property type="evidence" value="ECO:0007669"/>
    <property type="project" value="TreeGrafter"/>
</dbReference>
<dbReference type="HOGENOM" id="CLU_005070_4_0_9"/>
<dbReference type="InterPro" id="IPR041546">
    <property type="entry name" value="ClpA/ClpB_AAA_lid"/>
</dbReference>
<comment type="caution">
    <text evidence="6">The sequence shown here is derived from an EMBL/GenBank/DDBJ whole genome shotgun (WGS) entry which is preliminary data.</text>
</comment>
<dbReference type="CDD" id="cd19499">
    <property type="entry name" value="RecA-like_ClpB_Hsp104-like"/>
    <property type="match status" value="1"/>
</dbReference>
<dbReference type="InterPro" id="IPR019489">
    <property type="entry name" value="Clp_ATPase_C"/>
</dbReference>
<dbReference type="eggNOG" id="COG0542">
    <property type="taxonomic scope" value="Bacteria"/>
</dbReference>